<evidence type="ECO:0000259" key="2">
    <source>
        <dbReference type="SMART" id="SM00899"/>
    </source>
</evidence>
<dbReference type="EMBL" id="AHMY02000034">
    <property type="protein sequence ID" value="EKO16134.1"/>
    <property type="molecule type" value="Genomic_DNA"/>
</dbReference>
<dbReference type="Gene3D" id="2.30.30.90">
    <property type="match status" value="1"/>
</dbReference>
<comment type="caution">
    <text evidence="3">The sequence shown here is derived from an EMBL/GenBank/DDBJ whole genome shotgun (WGS) entry which is preliminary data.</text>
</comment>
<dbReference type="GO" id="GO:0046914">
    <property type="term" value="F:transition metal ion binding"/>
    <property type="evidence" value="ECO:0007669"/>
    <property type="project" value="InterPro"/>
</dbReference>
<keyword evidence="1" id="KW-0408">Iron</keyword>
<dbReference type="AlphaFoldDB" id="A0A0E2B4D9"/>
<evidence type="ECO:0000313" key="3">
    <source>
        <dbReference type="EMBL" id="EKO16134.1"/>
    </source>
</evidence>
<dbReference type="InterPro" id="IPR008988">
    <property type="entry name" value="Transcriptional_repressor_C"/>
</dbReference>
<name>A0A0E2B4D9_9LEPT</name>
<dbReference type="Proteomes" id="UP000006253">
    <property type="component" value="Unassembled WGS sequence"/>
</dbReference>
<dbReference type="RefSeq" id="WP_004765224.1">
    <property type="nucleotide sequence ID" value="NZ_AHMY02000034.1"/>
</dbReference>
<dbReference type="SUPFAM" id="SSF50037">
    <property type="entry name" value="C-terminal domain of transcriptional repressors"/>
    <property type="match status" value="1"/>
</dbReference>
<proteinExistence type="predicted"/>
<reference evidence="3 4" key="1">
    <citation type="submission" date="2012-10" db="EMBL/GenBank/DDBJ databases">
        <authorList>
            <person name="Harkins D.M."/>
            <person name="Durkin A.S."/>
            <person name="Brinkac L.M."/>
            <person name="Selengut J.D."/>
            <person name="Sanka R."/>
            <person name="DePew J."/>
            <person name="Purushe J."/>
            <person name="Peacock S.J."/>
            <person name="Thaipadungpanit J."/>
            <person name="Wuthiekanun V.W."/>
            <person name="Day N.P."/>
            <person name="Vinetz J.M."/>
            <person name="Sutton G.G."/>
            <person name="Nelson W.C."/>
            <person name="Fouts D.E."/>
        </authorList>
    </citation>
    <scope>NUCLEOTIDE SEQUENCE [LARGE SCALE GENOMIC DNA]</scope>
    <source>
        <strain evidence="3 4">H1</strain>
    </source>
</reference>
<sequence length="81" mass="8998">MMLNELEKGQEAPIVSLLSKPGKEELFRNVLDIGLLPGAFVLVLEKYSSQNKMVIRAGEIEIAIRKVEAELIQVGEIRGSF</sequence>
<feature type="domain" description="Ferrous iron transporter FeoA-like" evidence="2">
    <location>
        <begin position="1"/>
        <end position="76"/>
    </location>
</feature>
<dbReference type="Pfam" id="PF04023">
    <property type="entry name" value="FeoA"/>
    <property type="match status" value="1"/>
</dbReference>
<evidence type="ECO:0000313" key="4">
    <source>
        <dbReference type="Proteomes" id="UP000006253"/>
    </source>
</evidence>
<evidence type="ECO:0000256" key="1">
    <source>
        <dbReference type="ARBA" id="ARBA00023004"/>
    </source>
</evidence>
<dbReference type="InterPro" id="IPR038157">
    <property type="entry name" value="FeoA_core_dom"/>
</dbReference>
<accession>A0A0E2B4D9</accession>
<gene>
    <name evidence="3" type="ORF">LEP1GSC081_3593</name>
</gene>
<dbReference type="InterPro" id="IPR007167">
    <property type="entry name" value="Fe-transptr_FeoA-like"/>
</dbReference>
<dbReference type="SMART" id="SM00899">
    <property type="entry name" value="FeoA"/>
    <property type="match status" value="1"/>
</dbReference>
<organism evidence="3 4">
    <name type="scientific">Leptospira kirschneri str. H1</name>
    <dbReference type="NCBI Taxonomy" id="1049966"/>
    <lineage>
        <taxon>Bacteria</taxon>
        <taxon>Pseudomonadati</taxon>
        <taxon>Spirochaetota</taxon>
        <taxon>Spirochaetia</taxon>
        <taxon>Leptospirales</taxon>
        <taxon>Leptospiraceae</taxon>
        <taxon>Leptospira</taxon>
    </lineage>
</organism>
<protein>
    <submittedName>
        <fullName evidence="3">FeoA domain protein</fullName>
    </submittedName>
</protein>